<evidence type="ECO:0000313" key="3">
    <source>
        <dbReference type="Proteomes" id="UP000182703"/>
    </source>
</evidence>
<dbReference type="PANTHER" id="PTHR34300">
    <property type="entry name" value="QUEUOSINE PRECURSOR TRANSPORTER-RELATED"/>
    <property type="match status" value="1"/>
</dbReference>
<dbReference type="RefSeq" id="WP_055457643.1">
    <property type="nucleotide sequence ID" value="NZ_CP018095.1"/>
</dbReference>
<reference evidence="2 3" key="1">
    <citation type="submission" date="2016-11" db="EMBL/GenBank/DDBJ databases">
        <title>Complete genome sequence of the aerobically denitrifying bacterium Chelatococcus daeguensis TAD1.</title>
        <authorList>
            <person name="Yang Y."/>
            <person name="Huang S."/>
            <person name="Lin E."/>
        </authorList>
    </citation>
    <scope>NUCLEOTIDE SEQUENCE [LARGE SCALE GENOMIC DNA]</scope>
    <source>
        <strain evidence="2 3">TAD1</strain>
    </source>
</reference>
<gene>
    <name evidence="2" type="ORF">BOQ54_13725</name>
</gene>
<feature type="transmembrane region" description="Helical" evidence="1">
    <location>
        <begin position="128"/>
        <end position="152"/>
    </location>
</feature>
<keyword evidence="3" id="KW-1185">Reference proteome</keyword>
<dbReference type="KEGG" id="cdq:BOQ54_13725"/>
<keyword evidence="1" id="KW-0472">Membrane</keyword>
<organism evidence="2 3">
    <name type="scientific">Chelatococcus daeguensis</name>
    <dbReference type="NCBI Taxonomy" id="444444"/>
    <lineage>
        <taxon>Bacteria</taxon>
        <taxon>Pseudomonadati</taxon>
        <taxon>Pseudomonadota</taxon>
        <taxon>Alphaproteobacteria</taxon>
        <taxon>Hyphomicrobiales</taxon>
        <taxon>Chelatococcaceae</taxon>
        <taxon>Chelatococcus</taxon>
    </lineage>
</organism>
<dbReference type="Pfam" id="PF02592">
    <property type="entry name" value="Vut_1"/>
    <property type="match status" value="1"/>
</dbReference>
<sequence>MNPTTDKIRQKQFEGILALLVFGLTIPAANWLIGNAGTVCVPEGPCLIPVAPGIMAPSGVLMIGLALVARDIVQRRLGAKAALGAIVVGTALSALLAPQAIVIASAAAFLLSELADFAVYTPLQRKRFVTAVVLSSVVGLVVDSAVFLQLAFGSLDFFAGQVIGKAWMVLLAVPFIHWLRQRDARIGLAPA</sequence>
<name>A0AAC9JVY9_9HYPH</name>
<keyword evidence="1" id="KW-1133">Transmembrane helix</keyword>
<dbReference type="PANTHER" id="PTHR34300:SF2">
    <property type="entry name" value="QUEUOSINE PRECURSOR TRANSPORTER-RELATED"/>
    <property type="match status" value="1"/>
</dbReference>
<dbReference type="EMBL" id="CP018095">
    <property type="protein sequence ID" value="APF38252.1"/>
    <property type="molecule type" value="Genomic_DNA"/>
</dbReference>
<evidence type="ECO:0000313" key="2">
    <source>
        <dbReference type="EMBL" id="APF38252.1"/>
    </source>
</evidence>
<keyword evidence="1" id="KW-0812">Transmembrane</keyword>
<protein>
    <submittedName>
        <fullName evidence="2">Beta-carotene 15,15'-monooxygenase</fullName>
    </submittedName>
</protein>
<dbReference type="InterPro" id="IPR003744">
    <property type="entry name" value="YhhQ"/>
</dbReference>
<feature type="transmembrane region" description="Helical" evidence="1">
    <location>
        <begin position="53"/>
        <end position="70"/>
    </location>
</feature>
<feature type="transmembrane region" description="Helical" evidence="1">
    <location>
        <begin position="77"/>
        <end position="95"/>
    </location>
</feature>
<feature type="transmembrane region" description="Helical" evidence="1">
    <location>
        <begin position="12"/>
        <end position="33"/>
    </location>
</feature>
<evidence type="ECO:0000256" key="1">
    <source>
        <dbReference type="SAM" id="Phobius"/>
    </source>
</evidence>
<proteinExistence type="predicted"/>
<feature type="transmembrane region" description="Helical" evidence="1">
    <location>
        <begin position="158"/>
        <end position="179"/>
    </location>
</feature>
<accession>A0AAC9JVY9</accession>
<feature type="transmembrane region" description="Helical" evidence="1">
    <location>
        <begin position="101"/>
        <end position="121"/>
    </location>
</feature>
<dbReference type="AlphaFoldDB" id="A0AAC9JVY9"/>
<dbReference type="Proteomes" id="UP000182703">
    <property type="component" value="Chromosome"/>
</dbReference>